<evidence type="ECO:0000313" key="2">
    <source>
        <dbReference type="EMBL" id="KOY80569.1"/>
    </source>
</evidence>
<keyword evidence="3" id="KW-1185">Reference proteome</keyword>
<protein>
    <submittedName>
        <fullName evidence="2">Uncharacterized protein</fullName>
    </submittedName>
</protein>
<evidence type="ECO:0000313" key="3">
    <source>
        <dbReference type="Proteomes" id="UP000037977"/>
    </source>
</evidence>
<dbReference type="OrthoDB" id="2972906at2"/>
<dbReference type="AlphaFoldDB" id="A0A0M9DGR9"/>
<reference evidence="2 3" key="1">
    <citation type="submission" date="2015-07" db="EMBL/GenBank/DDBJ databases">
        <title>Genome sequencing project for genomic taxonomy and phylogenomics of Bacillus-like bacteria.</title>
        <authorList>
            <person name="Liu B."/>
            <person name="Wang J."/>
            <person name="Zhu Y."/>
            <person name="Liu G."/>
            <person name="Chen Q."/>
            <person name="Chen Z."/>
            <person name="Che J."/>
            <person name="Ge C."/>
            <person name="Shi H."/>
            <person name="Pan Z."/>
            <person name="Liu X."/>
        </authorList>
    </citation>
    <scope>NUCLEOTIDE SEQUENCE [LARGE SCALE GENOMIC DNA]</scope>
    <source>
        <strain evidence="2 3">DSM 54</strain>
    </source>
</reference>
<feature type="transmembrane region" description="Helical" evidence="1">
    <location>
        <begin position="6"/>
        <end position="39"/>
    </location>
</feature>
<dbReference type="PATRIC" id="fig|33935.3.peg.1784"/>
<dbReference type="RefSeq" id="WP_053995811.1">
    <property type="nucleotide sequence ID" value="NZ_CP065643.1"/>
</dbReference>
<keyword evidence="1" id="KW-1133">Transmembrane helix</keyword>
<gene>
    <name evidence="2" type="ORF">ADM90_15275</name>
</gene>
<name>A0A0M9DGR9_9BACI</name>
<keyword evidence="1" id="KW-0472">Membrane</keyword>
<proteinExistence type="predicted"/>
<dbReference type="Proteomes" id="UP000037977">
    <property type="component" value="Unassembled WGS sequence"/>
</dbReference>
<evidence type="ECO:0000256" key="1">
    <source>
        <dbReference type="SAM" id="Phobius"/>
    </source>
</evidence>
<accession>A0A0M9DGR9</accession>
<organism evidence="2 3">
    <name type="scientific">Lysinibacillus macroides</name>
    <dbReference type="NCBI Taxonomy" id="33935"/>
    <lineage>
        <taxon>Bacteria</taxon>
        <taxon>Bacillati</taxon>
        <taxon>Bacillota</taxon>
        <taxon>Bacilli</taxon>
        <taxon>Bacillales</taxon>
        <taxon>Bacillaceae</taxon>
        <taxon>Lysinibacillus</taxon>
    </lineage>
</organism>
<comment type="caution">
    <text evidence="2">The sequence shown here is derived from an EMBL/GenBank/DDBJ whole genome shotgun (WGS) entry which is preliminary data.</text>
</comment>
<sequence length="164" mass="19084">MRIVQLTLFYLAIILVGMALLWLSIALTIFAGIALAIIYRHIHIVYRTNNMKMADKLVKRRQKEPIFAGLYAMAYDTKKSRFTQWMPLSSYAYCYITALEGRTADMCSDKWMHPTIEAVYAYTLKDQAMFRQFADASIEQARGMQKYSLICNFKQMEQVMMKAT</sequence>
<keyword evidence="1" id="KW-0812">Transmembrane</keyword>
<dbReference type="EMBL" id="LGCI01000010">
    <property type="protein sequence ID" value="KOY80569.1"/>
    <property type="molecule type" value="Genomic_DNA"/>
</dbReference>